<comment type="caution">
    <text evidence="2">The sequence shown here is derived from an EMBL/GenBank/DDBJ whole genome shotgun (WGS) entry which is preliminary data.</text>
</comment>
<feature type="region of interest" description="Disordered" evidence="1">
    <location>
        <begin position="194"/>
        <end position="238"/>
    </location>
</feature>
<protein>
    <submittedName>
        <fullName evidence="2">Uncharacterized protein</fullName>
    </submittedName>
</protein>
<feature type="region of interest" description="Disordered" evidence="1">
    <location>
        <begin position="392"/>
        <end position="415"/>
    </location>
</feature>
<evidence type="ECO:0000256" key="1">
    <source>
        <dbReference type="SAM" id="MobiDB-lite"/>
    </source>
</evidence>
<feature type="region of interest" description="Disordered" evidence="1">
    <location>
        <begin position="318"/>
        <end position="340"/>
    </location>
</feature>
<dbReference type="EMBL" id="MPUH01000910">
    <property type="protein sequence ID" value="OMJ72337.1"/>
    <property type="molecule type" value="Genomic_DNA"/>
</dbReference>
<dbReference type="PANTHER" id="PTHR21580:SF28">
    <property type="entry name" value="BOREALIN N-TERMINAL DOMAIN-CONTAINING PROTEIN-RELATED"/>
    <property type="match status" value="1"/>
</dbReference>
<feature type="region of interest" description="Disordered" evidence="1">
    <location>
        <begin position="251"/>
        <end position="271"/>
    </location>
</feature>
<sequence length="432" mass="47159">MKFFSTPAWSLGTKTNCEPQTTNKFTPGPGTYELRDDNIEVPAPKFGKDGRSELFTSNDYPAPNCYFEDILFTKSKSHKQIKPTHPKEKTDKNKIVPPGPGSYNPQKTKNDLAYSMGNKVYAIPEFKEKALGPGQYDPNFKAVFTERSTQFAKTARNFNYDTGVPGPGAYETAGDKGVSTKFGVSERDKLVDNHVPGPGAYPLNRDMQKNGKSLTSRRPIPGNKDNVPGPGAYDMKPSRSSPAFAVGSGLRSNFIKPGDNPAPGRYDPIDNTKPKSFLLKEVSTMGKGQRPPLSVAKKSPGPGAYMVLSYNIGSGLKTSFSGRRPEPKINENPGPGQYDPLGRGLNTQGTGFGKGLRSGEIRALRNRNPGPGEYMQMYIPRCCSGGWTFGKDPRSKAVDDDEPGPGHYDIPPAIPDVPKYLILQNNLNQNEQ</sequence>
<keyword evidence="3" id="KW-1185">Reference proteome</keyword>
<feature type="compositionally biased region" description="Polar residues" evidence="1">
    <location>
        <begin position="13"/>
        <end position="25"/>
    </location>
</feature>
<feature type="region of interest" description="Disordered" evidence="1">
    <location>
        <begin position="77"/>
        <end position="107"/>
    </location>
</feature>
<dbReference type="PANTHER" id="PTHR21580">
    <property type="entry name" value="SHIPPO-1-RELATED"/>
    <property type="match status" value="1"/>
</dbReference>
<evidence type="ECO:0000313" key="2">
    <source>
        <dbReference type="EMBL" id="OMJ72337.1"/>
    </source>
</evidence>
<dbReference type="AlphaFoldDB" id="A0A1R2B6F4"/>
<dbReference type="InterPro" id="IPR010736">
    <property type="entry name" value="SHIPPO-rpt"/>
</dbReference>
<feature type="compositionally biased region" description="Basic and acidic residues" evidence="1">
    <location>
        <begin position="85"/>
        <end position="94"/>
    </location>
</feature>
<evidence type="ECO:0000313" key="3">
    <source>
        <dbReference type="Proteomes" id="UP000187209"/>
    </source>
</evidence>
<accession>A0A1R2B6F4</accession>
<dbReference type="Pfam" id="PF07004">
    <property type="entry name" value="SHIPPO-rpt"/>
    <property type="match status" value="7"/>
</dbReference>
<proteinExistence type="predicted"/>
<feature type="region of interest" description="Disordered" evidence="1">
    <location>
        <begin position="13"/>
        <end position="54"/>
    </location>
</feature>
<dbReference type="OrthoDB" id="186871at2759"/>
<gene>
    <name evidence="2" type="ORF">SteCoe_29256</name>
</gene>
<dbReference type="InterPro" id="IPR051291">
    <property type="entry name" value="CIMAP"/>
</dbReference>
<dbReference type="Proteomes" id="UP000187209">
    <property type="component" value="Unassembled WGS sequence"/>
</dbReference>
<reference evidence="2 3" key="1">
    <citation type="submission" date="2016-11" db="EMBL/GenBank/DDBJ databases">
        <title>The macronuclear genome of Stentor coeruleus: a giant cell with tiny introns.</title>
        <authorList>
            <person name="Slabodnick M."/>
            <person name="Ruby J.G."/>
            <person name="Reiff S.B."/>
            <person name="Swart E.C."/>
            <person name="Gosai S."/>
            <person name="Prabakaran S."/>
            <person name="Witkowska E."/>
            <person name="Larue G.E."/>
            <person name="Fisher S."/>
            <person name="Freeman R.M."/>
            <person name="Gunawardena J."/>
            <person name="Chu W."/>
            <person name="Stover N.A."/>
            <person name="Gregory B.D."/>
            <person name="Nowacki M."/>
            <person name="Derisi J."/>
            <person name="Roy S.W."/>
            <person name="Marshall W.F."/>
            <person name="Sood P."/>
        </authorList>
    </citation>
    <scope>NUCLEOTIDE SEQUENCE [LARGE SCALE GENOMIC DNA]</scope>
    <source>
        <strain evidence="2">WM001</strain>
    </source>
</reference>
<organism evidence="2 3">
    <name type="scientific">Stentor coeruleus</name>
    <dbReference type="NCBI Taxonomy" id="5963"/>
    <lineage>
        <taxon>Eukaryota</taxon>
        <taxon>Sar</taxon>
        <taxon>Alveolata</taxon>
        <taxon>Ciliophora</taxon>
        <taxon>Postciliodesmatophora</taxon>
        <taxon>Heterotrichea</taxon>
        <taxon>Heterotrichida</taxon>
        <taxon>Stentoridae</taxon>
        <taxon>Stentor</taxon>
    </lineage>
</organism>
<name>A0A1R2B6F4_9CILI</name>